<feature type="transmembrane region" description="Helical" evidence="9">
    <location>
        <begin position="199"/>
        <end position="217"/>
    </location>
</feature>
<dbReference type="InterPro" id="IPR050186">
    <property type="entry name" value="TPT_transporter"/>
</dbReference>
<feature type="compositionally biased region" description="Basic and acidic residues" evidence="8">
    <location>
        <begin position="1"/>
        <end position="10"/>
    </location>
</feature>
<evidence type="ECO:0000256" key="6">
    <source>
        <dbReference type="ARBA" id="ARBA00022989"/>
    </source>
</evidence>
<feature type="transmembrane region" description="Helical" evidence="9">
    <location>
        <begin position="232"/>
        <end position="254"/>
    </location>
</feature>
<feature type="transmembrane region" description="Helical" evidence="9">
    <location>
        <begin position="80"/>
        <end position="97"/>
    </location>
</feature>
<evidence type="ECO:0000313" key="12">
    <source>
        <dbReference type="Proteomes" id="UP001172102"/>
    </source>
</evidence>
<gene>
    <name evidence="11" type="ORF">B0H67DRAFT_554999</name>
</gene>
<organism evidence="11 12">
    <name type="scientific">Lasiosphaeris hirsuta</name>
    <dbReference type="NCBI Taxonomy" id="260670"/>
    <lineage>
        <taxon>Eukaryota</taxon>
        <taxon>Fungi</taxon>
        <taxon>Dikarya</taxon>
        <taxon>Ascomycota</taxon>
        <taxon>Pezizomycotina</taxon>
        <taxon>Sordariomycetes</taxon>
        <taxon>Sordariomycetidae</taxon>
        <taxon>Sordariales</taxon>
        <taxon>Lasiosphaeriaceae</taxon>
        <taxon>Lasiosphaeris</taxon>
    </lineage>
</organism>
<keyword evidence="7 9" id="KW-0472">Membrane</keyword>
<dbReference type="PANTHER" id="PTHR11132">
    <property type="entry name" value="SOLUTE CARRIER FAMILY 35"/>
    <property type="match status" value="1"/>
</dbReference>
<reference evidence="11" key="1">
    <citation type="submission" date="2023-06" db="EMBL/GenBank/DDBJ databases">
        <title>Genome-scale phylogeny and comparative genomics of the fungal order Sordariales.</title>
        <authorList>
            <consortium name="Lawrence Berkeley National Laboratory"/>
            <person name="Hensen N."/>
            <person name="Bonometti L."/>
            <person name="Westerberg I."/>
            <person name="Brannstrom I.O."/>
            <person name="Guillou S."/>
            <person name="Cros-Aarteil S."/>
            <person name="Calhoun S."/>
            <person name="Haridas S."/>
            <person name="Kuo A."/>
            <person name="Mondo S."/>
            <person name="Pangilinan J."/>
            <person name="Riley R."/>
            <person name="Labutti K."/>
            <person name="Andreopoulos B."/>
            <person name="Lipzen A."/>
            <person name="Chen C."/>
            <person name="Yanf M."/>
            <person name="Daum C."/>
            <person name="Ng V."/>
            <person name="Clum A."/>
            <person name="Steindorff A."/>
            <person name="Ohm R."/>
            <person name="Martin F."/>
            <person name="Silar P."/>
            <person name="Natvig D."/>
            <person name="Lalanne C."/>
            <person name="Gautier V."/>
            <person name="Ament-Velasquez S.L."/>
            <person name="Kruys A."/>
            <person name="Hutchinson M.I."/>
            <person name="Powell A.J."/>
            <person name="Barry K."/>
            <person name="Miller A.N."/>
            <person name="Grigoriev I.V."/>
            <person name="Debuchy R."/>
            <person name="Gladieux P."/>
            <person name="Thoren M.H."/>
            <person name="Johannesson H."/>
        </authorList>
    </citation>
    <scope>NUCLEOTIDE SEQUENCE</scope>
    <source>
        <strain evidence="11">SMH4607-1</strain>
    </source>
</reference>
<comment type="caution">
    <text evidence="11">The sequence shown here is derived from an EMBL/GenBank/DDBJ whole genome shotgun (WGS) entry which is preliminary data.</text>
</comment>
<feature type="transmembrane region" description="Helical" evidence="9">
    <location>
        <begin position="150"/>
        <end position="168"/>
    </location>
</feature>
<dbReference type="InterPro" id="IPR004853">
    <property type="entry name" value="Sugar_P_trans_dom"/>
</dbReference>
<keyword evidence="6 9" id="KW-1133">Transmembrane helix</keyword>
<feature type="transmembrane region" description="Helical" evidence="9">
    <location>
        <begin position="266"/>
        <end position="285"/>
    </location>
</feature>
<evidence type="ECO:0000256" key="2">
    <source>
        <dbReference type="ARBA" id="ARBA00004477"/>
    </source>
</evidence>
<evidence type="ECO:0000256" key="7">
    <source>
        <dbReference type="ARBA" id="ARBA00023136"/>
    </source>
</evidence>
<dbReference type="GO" id="GO:0005789">
    <property type="term" value="C:endoplasmic reticulum membrane"/>
    <property type="evidence" value="ECO:0007669"/>
    <property type="project" value="UniProtKB-SubCell"/>
</dbReference>
<dbReference type="Pfam" id="PF03151">
    <property type="entry name" value="TPT"/>
    <property type="match status" value="1"/>
</dbReference>
<comment type="function">
    <text evidence="1">Involved in the import of GDP-mannose from the cytoplasm into the Golgi lumen.</text>
</comment>
<comment type="subcellular location">
    <subcellularLocation>
        <location evidence="2">Endoplasmic reticulum membrane</location>
        <topology evidence="2">Multi-pass membrane protein</topology>
    </subcellularLocation>
</comment>
<evidence type="ECO:0000256" key="4">
    <source>
        <dbReference type="ARBA" id="ARBA00011182"/>
    </source>
</evidence>
<feature type="transmembrane region" description="Helical" evidence="9">
    <location>
        <begin position="297"/>
        <end position="319"/>
    </location>
</feature>
<name>A0AA40A848_9PEZI</name>
<feature type="compositionally biased region" description="Basic and acidic residues" evidence="8">
    <location>
        <begin position="21"/>
        <end position="31"/>
    </location>
</feature>
<evidence type="ECO:0000256" key="9">
    <source>
        <dbReference type="SAM" id="Phobius"/>
    </source>
</evidence>
<evidence type="ECO:0000256" key="5">
    <source>
        <dbReference type="ARBA" id="ARBA00022692"/>
    </source>
</evidence>
<protein>
    <submittedName>
        <fullName evidence="11">Solute carrier family 35 member E3</fullName>
    </submittedName>
</protein>
<feature type="transmembrane region" description="Helical" evidence="9">
    <location>
        <begin position="326"/>
        <end position="345"/>
    </location>
</feature>
<feature type="compositionally biased region" description="Acidic residues" evidence="8">
    <location>
        <begin position="46"/>
        <end position="57"/>
    </location>
</feature>
<keyword evidence="12" id="KW-1185">Reference proteome</keyword>
<feature type="transmembrane region" description="Helical" evidence="9">
    <location>
        <begin position="357"/>
        <end position="374"/>
    </location>
</feature>
<feature type="transmembrane region" description="Helical" evidence="9">
    <location>
        <begin position="109"/>
        <end position="129"/>
    </location>
</feature>
<sequence length="386" mass="42104">MSAPEPKERAGSFSSSSAETATHEDNEKLARLDPVGDEEKLKAPEELEIDDGGEDDSLLSRESARQPEPTPPPPSSFRSALIWMSINTLATIGIVFTNKAIFSEPSLKLAQLTFAAFHFFITWLTLFTISRPRFAFFMPRRATIRDIMPLAIAMSLNVILPNLSLAFSSVTFYQVARILLTPTVAAMNFVLYRATLPRNAILALIPACAGVGMVSYYDSLPTADASVKTTSGLGVLFAFLGIFASSLYTVWIASYHRKLNMTSMQLLFNQAPVSAFMLLYVIPFVDTFPVWAEVPVSRWVMIMMSGLFASLINISQFFIIAQTGPVSSTVVGHVKTCTIVALGWITSGRAIGDKSVLGVFVAIGGIIAYSMVMLQEKAKQAARGSR</sequence>
<dbReference type="AlphaFoldDB" id="A0AA40A848"/>
<evidence type="ECO:0000256" key="8">
    <source>
        <dbReference type="SAM" id="MobiDB-lite"/>
    </source>
</evidence>
<comment type="similarity">
    <text evidence="3">Belongs to the TPT transporter family. SLC35D subfamily.</text>
</comment>
<dbReference type="Proteomes" id="UP001172102">
    <property type="component" value="Unassembled WGS sequence"/>
</dbReference>
<keyword evidence="5 9" id="KW-0812">Transmembrane</keyword>
<evidence type="ECO:0000256" key="3">
    <source>
        <dbReference type="ARBA" id="ARBA00010425"/>
    </source>
</evidence>
<proteinExistence type="inferred from homology"/>
<dbReference type="EMBL" id="JAUKUA010000005">
    <property type="protein sequence ID" value="KAK0710941.1"/>
    <property type="molecule type" value="Genomic_DNA"/>
</dbReference>
<accession>A0AA40A848</accession>
<comment type="subunit">
    <text evidence="4">Homooligomer.</text>
</comment>
<evidence type="ECO:0000313" key="11">
    <source>
        <dbReference type="EMBL" id="KAK0710941.1"/>
    </source>
</evidence>
<feature type="domain" description="Sugar phosphate transporter" evidence="10">
    <location>
        <begin position="92"/>
        <end position="370"/>
    </location>
</feature>
<evidence type="ECO:0000259" key="10">
    <source>
        <dbReference type="Pfam" id="PF03151"/>
    </source>
</evidence>
<evidence type="ECO:0000256" key="1">
    <source>
        <dbReference type="ARBA" id="ARBA00003420"/>
    </source>
</evidence>
<feature type="region of interest" description="Disordered" evidence="8">
    <location>
        <begin position="1"/>
        <end position="76"/>
    </location>
</feature>